<gene>
    <name evidence="1" type="ORF">IAD04_03035</name>
</gene>
<reference evidence="1" key="2">
    <citation type="journal article" date="2021" name="PeerJ">
        <title>Extensive microbial diversity within the chicken gut microbiome revealed by metagenomics and culture.</title>
        <authorList>
            <person name="Gilroy R."/>
            <person name="Ravi A."/>
            <person name="Getino M."/>
            <person name="Pursley I."/>
            <person name="Horton D.L."/>
            <person name="Alikhan N.F."/>
            <person name="Baker D."/>
            <person name="Gharbi K."/>
            <person name="Hall N."/>
            <person name="Watson M."/>
            <person name="Adriaenssens E.M."/>
            <person name="Foster-Nyarko E."/>
            <person name="Jarju S."/>
            <person name="Secka A."/>
            <person name="Antonio M."/>
            <person name="Oren A."/>
            <person name="Chaudhuri R.R."/>
            <person name="La Ragione R."/>
            <person name="Hildebrand F."/>
            <person name="Pallen M.J."/>
        </authorList>
    </citation>
    <scope>NUCLEOTIDE SEQUENCE</scope>
    <source>
        <strain evidence="1">14508</strain>
    </source>
</reference>
<dbReference type="PIRSF" id="PIRSF037263">
    <property type="entry name" value="DUF951_bac"/>
    <property type="match status" value="1"/>
</dbReference>
<dbReference type="AlphaFoldDB" id="A0A9D1G7Y8"/>
<organism evidence="1 2">
    <name type="scientific">Candidatus Caccosoma faecigallinarum</name>
    <dbReference type="NCBI Taxonomy" id="2840720"/>
    <lineage>
        <taxon>Bacteria</taxon>
        <taxon>Bacillati</taxon>
        <taxon>Bacillota</taxon>
        <taxon>Bacillota incertae sedis</taxon>
        <taxon>Candidatus Caccosoma</taxon>
    </lineage>
</organism>
<protein>
    <submittedName>
        <fullName evidence="1">DUF951 domain-containing protein</fullName>
    </submittedName>
</protein>
<accession>A0A9D1G7Y8</accession>
<dbReference type="Proteomes" id="UP000886893">
    <property type="component" value="Unassembled WGS sequence"/>
</dbReference>
<sequence length="72" mass="8571">MNKIPYKLHDFVMMKKAHPCQNRGNRWQIIRIGADIKIRCMSCGNIIMLTRSHFEKNLKKNLTEEENKKLDV</sequence>
<evidence type="ECO:0000313" key="2">
    <source>
        <dbReference type="Proteomes" id="UP000886893"/>
    </source>
</evidence>
<proteinExistence type="predicted"/>
<dbReference type="Pfam" id="PF06107">
    <property type="entry name" value="DUF951"/>
    <property type="match status" value="1"/>
</dbReference>
<dbReference type="PANTHER" id="PTHR38455">
    <property type="entry name" value="HYPOTHETICAL CYTOSOLIC PROTEIN"/>
    <property type="match status" value="1"/>
</dbReference>
<dbReference type="InterPro" id="IPR009296">
    <property type="entry name" value="DUF951"/>
</dbReference>
<dbReference type="PANTHER" id="PTHR38455:SF1">
    <property type="entry name" value="DUF951 DOMAIN-CONTAINING PROTEIN"/>
    <property type="match status" value="1"/>
</dbReference>
<name>A0A9D1G7Y8_9FIRM</name>
<dbReference type="EMBL" id="DVKI01000096">
    <property type="protein sequence ID" value="HIT17341.1"/>
    <property type="molecule type" value="Genomic_DNA"/>
</dbReference>
<comment type="caution">
    <text evidence="1">The sequence shown here is derived from an EMBL/GenBank/DDBJ whole genome shotgun (WGS) entry which is preliminary data.</text>
</comment>
<reference evidence="1" key="1">
    <citation type="submission" date="2020-10" db="EMBL/GenBank/DDBJ databases">
        <authorList>
            <person name="Gilroy R."/>
        </authorList>
    </citation>
    <scope>NUCLEOTIDE SEQUENCE</scope>
    <source>
        <strain evidence="1">14508</strain>
    </source>
</reference>
<evidence type="ECO:0000313" key="1">
    <source>
        <dbReference type="EMBL" id="HIT17341.1"/>
    </source>
</evidence>